<name>A0AAW0N102_9GOBI</name>
<accession>A0AAW0N102</accession>
<feature type="domain" description="Fibronectin type-III" evidence="4">
    <location>
        <begin position="10"/>
        <end position="109"/>
    </location>
</feature>
<dbReference type="PANTHER" id="PTHR20859:SF94">
    <property type="entry name" value="CYTOKINE RECEPTOR FAMILY MEMBER B7"/>
    <property type="match status" value="1"/>
</dbReference>
<evidence type="ECO:0000256" key="3">
    <source>
        <dbReference type="SAM" id="SignalP"/>
    </source>
</evidence>
<protein>
    <recommendedName>
        <fullName evidence="4">Fibronectin type-III domain-containing protein</fullName>
    </recommendedName>
</protein>
<dbReference type="AlphaFoldDB" id="A0AAW0N102"/>
<dbReference type="InterPro" id="IPR013783">
    <property type="entry name" value="Ig-like_fold"/>
</dbReference>
<keyword evidence="6" id="KW-1185">Reference proteome</keyword>
<keyword evidence="3" id="KW-0732">Signal</keyword>
<dbReference type="Gene3D" id="2.60.40.10">
    <property type="entry name" value="Immunoglobulins"/>
    <property type="match status" value="1"/>
</dbReference>
<organism evidence="5 6">
    <name type="scientific">Mugilogobius chulae</name>
    <name type="common">yellowstripe goby</name>
    <dbReference type="NCBI Taxonomy" id="88201"/>
    <lineage>
        <taxon>Eukaryota</taxon>
        <taxon>Metazoa</taxon>
        <taxon>Chordata</taxon>
        <taxon>Craniata</taxon>
        <taxon>Vertebrata</taxon>
        <taxon>Euteleostomi</taxon>
        <taxon>Actinopterygii</taxon>
        <taxon>Neopterygii</taxon>
        <taxon>Teleostei</taxon>
        <taxon>Neoteleostei</taxon>
        <taxon>Acanthomorphata</taxon>
        <taxon>Gobiaria</taxon>
        <taxon>Gobiiformes</taxon>
        <taxon>Gobioidei</taxon>
        <taxon>Gobiidae</taxon>
        <taxon>Gobionellinae</taxon>
        <taxon>Mugilogobius</taxon>
    </lineage>
</organism>
<sequence length="537" mass="59523">MGFSSKILILFFVKACVSCVSGQSLSVPENLRVNILDGEVIVYWDKPTDAPTDVLYNVQFGLHTGEWTVVSKCTKISQTFCDVSDLIEDYVGVYKARVQLEAGGAHSKWTHKKKILPNTGDLQPPSFTMWATSSTLSIKIHKKPILGELFPYGIIYTIYLLDKERNKTTITYLKDDIWNNEMNKVFVSLRWGKEYCVTIKVEGNGGMAHSMSSPQCLILPEREWIVTAVASLTAMGVLIIAAFIAVFIVCYVKRPVNTPVALKSPASGWRPVSIVEGTMEVVTDRGWFLFSAGTEVKHVFKNLPTTYITDEKSGEEDRRPSTDSGVSMKSTSDNTRQDDSGCGSIGVQDSICSFPMQDEGSETLSTGKSDDSGLELSCHSDASSLNLENQDSGCSNKSGEYHRQRLLTVNIHNTDNDDMFKEKLPELPLISVVSGYRTNNSVCTCSGANLCILCCKQDNYRKQPTGLFQNNNIVGSCRHYSPDVQTERTETSLSLVQMEETFPMLTSLSSFPLMEKGCDFNMNDISVSLCDVELNLH</sequence>
<keyword evidence="2" id="KW-1133">Transmembrane helix</keyword>
<dbReference type="Proteomes" id="UP001460270">
    <property type="component" value="Unassembled WGS sequence"/>
</dbReference>
<dbReference type="EMBL" id="JBBPFD010000021">
    <property type="protein sequence ID" value="KAK7882581.1"/>
    <property type="molecule type" value="Genomic_DNA"/>
</dbReference>
<keyword evidence="2" id="KW-0812">Transmembrane</keyword>
<feature type="compositionally biased region" description="Basic and acidic residues" evidence="1">
    <location>
        <begin position="310"/>
        <end position="321"/>
    </location>
</feature>
<dbReference type="InterPro" id="IPR003961">
    <property type="entry name" value="FN3_dom"/>
</dbReference>
<keyword evidence="2" id="KW-0472">Membrane</keyword>
<comment type="caution">
    <text evidence="5">The sequence shown here is derived from an EMBL/GenBank/DDBJ whole genome shotgun (WGS) entry which is preliminary data.</text>
</comment>
<evidence type="ECO:0000256" key="1">
    <source>
        <dbReference type="SAM" id="MobiDB-lite"/>
    </source>
</evidence>
<evidence type="ECO:0000259" key="4">
    <source>
        <dbReference type="Pfam" id="PF01108"/>
    </source>
</evidence>
<feature type="region of interest" description="Disordered" evidence="1">
    <location>
        <begin position="310"/>
        <end position="342"/>
    </location>
</feature>
<feature type="chain" id="PRO_5043519428" description="Fibronectin type-III domain-containing protein" evidence="3">
    <location>
        <begin position="23"/>
        <end position="537"/>
    </location>
</feature>
<feature type="transmembrane region" description="Helical" evidence="2">
    <location>
        <begin position="224"/>
        <end position="252"/>
    </location>
</feature>
<dbReference type="PANTHER" id="PTHR20859">
    <property type="entry name" value="INTERFERON/INTERLEUKIN RECEPTOR"/>
    <property type="match status" value="1"/>
</dbReference>
<proteinExistence type="predicted"/>
<evidence type="ECO:0000313" key="6">
    <source>
        <dbReference type="Proteomes" id="UP001460270"/>
    </source>
</evidence>
<feature type="signal peptide" evidence="3">
    <location>
        <begin position="1"/>
        <end position="22"/>
    </location>
</feature>
<dbReference type="GO" id="GO:0005886">
    <property type="term" value="C:plasma membrane"/>
    <property type="evidence" value="ECO:0007669"/>
    <property type="project" value="TreeGrafter"/>
</dbReference>
<reference evidence="6" key="1">
    <citation type="submission" date="2024-04" db="EMBL/GenBank/DDBJ databases">
        <title>Salinicola lusitanus LLJ914,a marine bacterium isolated from the Okinawa Trough.</title>
        <authorList>
            <person name="Li J."/>
        </authorList>
    </citation>
    <scope>NUCLEOTIDE SEQUENCE [LARGE SCALE GENOMIC DNA]</scope>
</reference>
<dbReference type="InterPro" id="IPR036116">
    <property type="entry name" value="FN3_sf"/>
</dbReference>
<dbReference type="Pfam" id="PF01108">
    <property type="entry name" value="Tissue_fac"/>
    <property type="match status" value="1"/>
</dbReference>
<evidence type="ECO:0000256" key="2">
    <source>
        <dbReference type="SAM" id="Phobius"/>
    </source>
</evidence>
<gene>
    <name evidence="5" type="ORF">WMY93_028755</name>
</gene>
<dbReference type="InterPro" id="IPR050650">
    <property type="entry name" value="Type-II_Cytokine-TF_Rcpt"/>
</dbReference>
<dbReference type="GO" id="GO:0004896">
    <property type="term" value="F:cytokine receptor activity"/>
    <property type="evidence" value="ECO:0007669"/>
    <property type="project" value="TreeGrafter"/>
</dbReference>
<evidence type="ECO:0000313" key="5">
    <source>
        <dbReference type="EMBL" id="KAK7882581.1"/>
    </source>
</evidence>
<dbReference type="SUPFAM" id="SSF49265">
    <property type="entry name" value="Fibronectin type III"/>
    <property type="match status" value="1"/>
</dbReference>
<feature type="compositionally biased region" description="Polar residues" evidence="1">
    <location>
        <begin position="322"/>
        <end position="334"/>
    </location>
</feature>